<keyword evidence="3" id="KW-0391">Immunity</keyword>
<dbReference type="STRING" id="7868.ENSCMIP00000008104"/>
<evidence type="ECO:0000256" key="5">
    <source>
        <dbReference type="ARBA" id="ARBA00023157"/>
    </source>
</evidence>
<proteinExistence type="predicted"/>
<dbReference type="PANTHER" id="PTHR23411">
    <property type="entry name" value="TAPASIN"/>
    <property type="match status" value="1"/>
</dbReference>
<evidence type="ECO:0000313" key="10">
    <source>
        <dbReference type="Proteomes" id="UP000314986"/>
    </source>
</evidence>
<dbReference type="GO" id="GO:0002250">
    <property type="term" value="P:adaptive immune response"/>
    <property type="evidence" value="ECO:0007669"/>
    <property type="project" value="UniProtKB-KW"/>
</dbReference>
<dbReference type="InterPro" id="IPR050380">
    <property type="entry name" value="Immune_Resp_Modulators"/>
</dbReference>
<evidence type="ECO:0000256" key="3">
    <source>
        <dbReference type="ARBA" id="ARBA00022859"/>
    </source>
</evidence>
<dbReference type="Gene3D" id="2.60.40.10">
    <property type="entry name" value="Immunoglobulins"/>
    <property type="match status" value="1"/>
</dbReference>
<dbReference type="AlphaFoldDB" id="A0A4W3HEF5"/>
<evidence type="ECO:0000259" key="8">
    <source>
        <dbReference type="PROSITE" id="PS50835"/>
    </source>
</evidence>
<keyword evidence="5" id="KW-1015">Disulfide bond</keyword>
<dbReference type="Proteomes" id="UP000314986">
    <property type="component" value="Unassembled WGS sequence"/>
</dbReference>
<reference evidence="9" key="4">
    <citation type="submission" date="2025-08" db="UniProtKB">
        <authorList>
            <consortium name="Ensembl"/>
        </authorList>
    </citation>
    <scope>IDENTIFICATION</scope>
</reference>
<dbReference type="GO" id="GO:0005576">
    <property type="term" value="C:extracellular region"/>
    <property type="evidence" value="ECO:0007669"/>
    <property type="project" value="UniProtKB-SubCell"/>
</dbReference>
<evidence type="ECO:0000256" key="2">
    <source>
        <dbReference type="ARBA" id="ARBA00022525"/>
    </source>
</evidence>
<keyword evidence="7" id="KW-1280">Immunoglobulin</keyword>
<keyword evidence="10" id="KW-1185">Reference proteome</keyword>
<keyword evidence="4" id="KW-1064">Adaptive immunity</keyword>
<dbReference type="Ensembl" id="ENSCMIT00000008339.1">
    <property type="protein sequence ID" value="ENSCMIP00000008104.1"/>
    <property type="gene ID" value="ENSCMIG00000004372.1"/>
</dbReference>
<dbReference type="InterPro" id="IPR003597">
    <property type="entry name" value="Ig_C1-set"/>
</dbReference>
<reference evidence="10" key="2">
    <citation type="journal article" date="2007" name="PLoS Biol.">
        <title>Survey sequencing and comparative analysis of the elephant shark (Callorhinchus milii) genome.</title>
        <authorList>
            <person name="Venkatesh B."/>
            <person name="Kirkness E.F."/>
            <person name="Loh Y.H."/>
            <person name="Halpern A.L."/>
            <person name="Lee A.P."/>
            <person name="Johnson J."/>
            <person name="Dandona N."/>
            <person name="Viswanathan L.D."/>
            <person name="Tay A."/>
            <person name="Venter J.C."/>
            <person name="Strausberg R.L."/>
            <person name="Brenner S."/>
        </authorList>
    </citation>
    <scope>NUCLEOTIDE SEQUENCE [LARGE SCALE GENOMIC DNA]</scope>
</reference>
<dbReference type="InterPro" id="IPR036179">
    <property type="entry name" value="Ig-like_dom_sf"/>
</dbReference>
<evidence type="ECO:0000256" key="6">
    <source>
        <dbReference type="ARBA" id="ARBA00023180"/>
    </source>
</evidence>
<reference evidence="10" key="3">
    <citation type="journal article" date="2014" name="Nature">
        <title>Elephant shark genome provides unique insights into gnathostome evolution.</title>
        <authorList>
            <consortium name="International Elephant Shark Genome Sequencing Consortium"/>
            <person name="Venkatesh B."/>
            <person name="Lee A.P."/>
            <person name="Ravi V."/>
            <person name="Maurya A.K."/>
            <person name="Lian M.M."/>
            <person name="Swann J.B."/>
            <person name="Ohta Y."/>
            <person name="Flajnik M.F."/>
            <person name="Sutoh Y."/>
            <person name="Kasahara M."/>
            <person name="Hoon S."/>
            <person name="Gangu V."/>
            <person name="Roy S.W."/>
            <person name="Irimia M."/>
            <person name="Korzh V."/>
            <person name="Kondrychyn I."/>
            <person name="Lim Z.W."/>
            <person name="Tay B.H."/>
            <person name="Tohari S."/>
            <person name="Kong K.W."/>
            <person name="Ho S."/>
            <person name="Lorente-Galdos B."/>
            <person name="Quilez J."/>
            <person name="Marques-Bonet T."/>
            <person name="Raney B.J."/>
            <person name="Ingham P.W."/>
            <person name="Tay A."/>
            <person name="Hillier L.W."/>
            <person name="Minx P."/>
            <person name="Boehm T."/>
            <person name="Wilson R.K."/>
            <person name="Brenner S."/>
            <person name="Warren W.C."/>
        </authorList>
    </citation>
    <scope>NUCLEOTIDE SEQUENCE [LARGE SCALE GENOMIC DNA]</scope>
</reference>
<keyword evidence="2" id="KW-0964">Secreted</keyword>
<protein>
    <recommendedName>
        <fullName evidence="8">Ig-like domain-containing protein</fullName>
    </recommendedName>
</protein>
<evidence type="ECO:0000256" key="7">
    <source>
        <dbReference type="ARBA" id="ARBA00043265"/>
    </source>
</evidence>
<comment type="subcellular location">
    <subcellularLocation>
        <location evidence="1">Secreted</location>
    </subcellularLocation>
</comment>
<evidence type="ECO:0000256" key="1">
    <source>
        <dbReference type="ARBA" id="ARBA00004613"/>
    </source>
</evidence>
<reference evidence="10" key="1">
    <citation type="journal article" date="2006" name="Science">
        <title>Ancient noncoding elements conserved in the human genome.</title>
        <authorList>
            <person name="Venkatesh B."/>
            <person name="Kirkness E.F."/>
            <person name="Loh Y.H."/>
            <person name="Halpern A.L."/>
            <person name="Lee A.P."/>
            <person name="Johnson J."/>
            <person name="Dandona N."/>
            <person name="Viswanathan L.D."/>
            <person name="Tay A."/>
            <person name="Venter J.C."/>
            <person name="Strausberg R.L."/>
            <person name="Brenner S."/>
        </authorList>
    </citation>
    <scope>NUCLEOTIDE SEQUENCE [LARGE SCALE GENOMIC DNA]</scope>
</reference>
<dbReference type="OMA" id="GLAQVTW"/>
<dbReference type="PROSITE" id="PS50835">
    <property type="entry name" value="IG_LIKE"/>
    <property type="match status" value="1"/>
</dbReference>
<dbReference type="SUPFAM" id="SSF48726">
    <property type="entry name" value="Immunoglobulin"/>
    <property type="match status" value="1"/>
</dbReference>
<sequence length="108" mass="11279">RTTRAPSVFLLPPSPEEMLSGMATVSCLVGDFHPGLAQVTWSVDGAETQSNVTTSGVRLAGDRAFALSSYLRVPTADWDKGSTFSCAVSHGSLTSTVLKSISLTTCSP</sequence>
<dbReference type="FunFam" id="2.60.40.10:FF:000283">
    <property type="entry name" value="Immunoglobulin kappa constant"/>
    <property type="match status" value="1"/>
</dbReference>
<dbReference type="SMART" id="SM00407">
    <property type="entry name" value="IGc1"/>
    <property type="match status" value="1"/>
</dbReference>
<reference evidence="9" key="5">
    <citation type="submission" date="2025-09" db="UniProtKB">
        <authorList>
            <consortium name="Ensembl"/>
        </authorList>
    </citation>
    <scope>IDENTIFICATION</scope>
</reference>
<evidence type="ECO:0000313" key="9">
    <source>
        <dbReference type="Ensembl" id="ENSCMIP00000008104.1"/>
    </source>
</evidence>
<name>A0A4W3HEF5_CALMI</name>
<dbReference type="GO" id="GO:0019814">
    <property type="term" value="C:immunoglobulin complex"/>
    <property type="evidence" value="ECO:0007669"/>
    <property type="project" value="UniProtKB-KW"/>
</dbReference>
<keyword evidence="6" id="KW-0325">Glycoprotein</keyword>
<evidence type="ECO:0000256" key="4">
    <source>
        <dbReference type="ARBA" id="ARBA00023130"/>
    </source>
</evidence>
<feature type="domain" description="Ig-like" evidence="8">
    <location>
        <begin position="6"/>
        <end position="102"/>
    </location>
</feature>
<dbReference type="InterPro" id="IPR013783">
    <property type="entry name" value="Ig-like_fold"/>
</dbReference>
<organism evidence="9 10">
    <name type="scientific">Callorhinchus milii</name>
    <name type="common">Ghost shark</name>
    <dbReference type="NCBI Taxonomy" id="7868"/>
    <lineage>
        <taxon>Eukaryota</taxon>
        <taxon>Metazoa</taxon>
        <taxon>Chordata</taxon>
        <taxon>Craniata</taxon>
        <taxon>Vertebrata</taxon>
        <taxon>Chondrichthyes</taxon>
        <taxon>Holocephali</taxon>
        <taxon>Chimaeriformes</taxon>
        <taxon>Callorhinchidae</taxon>
        <taxon>Callorhinchus</taxon>
    </lineage>
</organism>
<dbReference type="InParanoid" id="A0A4W3HEF5"/>
<accession>A0A4W3HEF5</accession>
<dbReference type="GeneTree" id="ENSGT01130000281651"/>
<dbReference type="Pfam" id="PF07654">
    <property type="entry name" value="C1-set"/>
    <property type="match status" value="1"/>
</dbReference>
<dbReference type="InterPro" id="IPR007110">
    <property type="entry name" value="Ig-like_dom"/>
</dbReference>